<dbReference type="FunFam" id="2.70.150.10:FF:000002">
    <property type="entry name" value="Copper-transporting ATPase 1, putative"/>
    <property type="match status" value="1"/>
</dbReference>
<dbReference type="SFLD" id="SFLDS00003">
    <property type="entry name" value="Haloacid_Dehalogenase"/>
    <property type="match status" value="1"/>
</dbReference>
<keyword evidence="6 9" id="KW-0472">Membrane</keyword>
<feature type="compositionally biased region" description="Pro residues" evidence="10">
    <location>
        <begin position="11"/>
        <end position="20"/>
    </location>
</feature>
<dbReference type="InterPro" id="IPR023299">
    <property type="entry name" value="ATPase_P-typ_cyto_dom_N"/>
</dbReference>
<dbReference type="NCBIfam" id="TIGR01525">
    <property type="entry name" value="ATPase-IB_hvy"/>
    <property type="match status" value="1"/>
</dbReference>
<feature type="transmembrane region" description="Helical" evidence="9">
    <location>
        <begin position="321"/>
        <end position="348"/>
    </location>
</feature>
<keyword evidence="4" id="KW-1278">Translocase</keyword>
<comment type="similarity">
    <text evidence="2 9">Belongs to the cation transport ATPase (P-type) (TC 3.A.3) family. Type IB subfamily.</text>
</comment>
<dbReference type="STRING" id="1142394.PSMK_11160"/>
<keyword evidence="9" id="KW-0547">Nucleotide-binding</keyword>
<dbReference type="NCBIfam" id="TIGR01494">
    <property type="entry name" value="ATPase_P-type"/>
    <property type="match status" value="1"/>
</dbReference>
<dbReference type="HOGENOM" id="CLU_001771_6_3_0"/>
<dbReference type="Gene3D" id="3.40.50.1000">
    <property type="entry name" value="HAD superfamily/HAD-like"/>
    <property type="match status" value="1"/>
</dbReference>
<feature type="transmembrane region" description="Helical" evidence="9">
    <location>
        <begin position="630"/>
        <end position="649"/>
    </location>
</feature>
<dbReference type="InterPro" id="IPR008250">
    <property type="entry name" value="ATPase_P-typ_transduc_dom_A_sf"/>
</dbReference>
<gene>
    <name evidence="12" type="ordered locus">PSMK_11160</name>
</gene>
<dbReference type="Pfam" id="PF00702">
    <property type="entry name" value="Hydrolase"/>
    <property type="match status" value="1"/>
</dbReference>
<evidence type="ECO:0000256" key="4">
    <source>
        <dbReference type="ARBA" id="ARBA00022967"/>
    </source>
</evidence>
<dbReference type="PANTHER" id="PTHR48085">
    <property type="entry name" value="CADMIUM/ZINC-TRANSPORTING ATPASE HMA2-RELATED"/>
    <property type="match status" value="1"/>
</dbReference>
<dbReference type="GO" id="GO:0005524">
    <property type="term" value="F:ATP binding"/>
    <property type="evidence" value="ECO:0007669"/>
    <property type="project" value="UniProtKB-UniRule"/>
</dbReference>
<organism evidence="12 13">
    <name type="scientific">Phycisphaera mikurensis (strain NBRC 102666 / KCTC 22515 / FYK2301M01)</name>
    <dbReference type="NCBI Taxonomy" id="1142394"/>
    <lineage>
        <taxon>Bacteria</taxon>
        <taxon>Pseudomonadati</taxon>
        <taxon>Planctomycetota</taxon>
        <taxon>Phycisphaerae</taxon>
        <taxon>Phycisphaerales</taxon>
        <taxon>Phycisphaeraceae</taxon>
        <taxon>Phycisphaera</taxon>
    </lineage>
</organism>
<name>I0IDD7_PHYMF</name>
<dbReference type="InterPro" id="IPR027256">
    <property type="entry name" value="P-typ_ATPase_IB"/>
</dbReference>
<evidence type="ECO:0000256" key="3">
    <source>
        <dbReference type="ARBA" id="ARBA00022692"/>
    </source>
</evidence>
<evidence type="ECO:0000256" key="2">
    <source>
        <dbReference type="ARBA" id="ARBA00006024"/>
    </source>
</evidence>
<dbReference type="Pfam" id="PF00122">
    <property type="entry name" value="E1-E2_ATPase"/>
    <property type="match status" value="1"/>
</dbReference>
<evidence type="ECO:0000313" key="13">
    <source>
        <dbReference type="Proteomes" id="UP000007881"/>
    </source>
</evidence>
<reference evidence="12 13" key="1">
    <citation type="submission" date="2012-02" db="EMBL/GenBank/DDBJ databases">
        <title>Complete genome sequence of Phycisphaera mikurensis NBRC 102666.</title>
        <authorList>
            <person name="Ankai A."/>
            <person name="Hosoyama A."/>
            <person name="Terui Y."/>
            <person name="Sekine M."/>
            <person name="Fukai R."/>
            <person name="Kato Y."/>
            <person name="Nakamura S."/>
            <person name="Yamada-Narita S."/>
            <person name="Kawakoshi A."/>
            <person name="Fukunaga Y."/>
            <person name="Yamazaki S."/>
            <person name="Fujita N."/>
        </authorList>
    </citation>
    <scope>NUCLEOTIDE SEQUENCE [LARGE SCALE GENOMIC DNA]</scope>
    <source>
        <strain evidence="13">NBRC 102666 / KCTC 22515 / FYK2301M01</strain>
    </source>
</reference>
<dbReference type="InterPro" id="IPR036412">
    <property type="entry name" value="HAD-like_sf"/>
</dbReference>
<feature type="transmembrane region" description="Helical" evidence="9">
    <location>
        <begin position="297"/>
        <end position="315"/>
    </location>
</feature>
<dbReference type="eggNOG" id="COG2217">
    <property type="taxonomic scope" value="Bacteria"/>
</dbReference>
<accession>I0IDD7</accession>
<dbReference type="GO" id="GO:0005886">
    <property type="term" value="C:plasma membrane"/>
    <property type="evidence" value="ECO:0007669"/>
    <property type="project" value="UniProtKB-SubCell"/>
</dbReference>
<comment type="subcellular location">
    <subcellularLocation>
        <location evidence="9">Cell membrane</location>
    </subcellularLocation>
    <subcellularLocation>
        <location evidence="1">Membrane</location>
    </subcellularLocation>
</comment>
<keyword evidence="9" id="KW-0067">ATP-binding</keyword>
<comment type="catalytic activity">
    <reaction evidence="8">
        <text>Zn(2+)(in) + ATP + H2O = Zn(2+)(out) + ADP + phosphate + H(+)</text>
        <dbReference type="Rhea" id="RHEA:20621"/>
        <dbReference type="ChEBI" id="CHEBI:15377"/>
        <dbReference type="ChEBI" id="CHEBI:15378"/>
        <dbReference type="ChEBI" id="CHEBI:29105"/>
        <dbReference type="ChEBI" id="CHEBI:30616"/>
        <dbReference type="ChEBI" id="CHEBI:43474"/>
        <dbReference type="ChEBI" id="CHEBI:456216"/>
        <dbReference type="EC" id="7.2.2.12"/>
    </reaction>
</comment>
<dbReference type="InterPro" id="IPR059000">
    <property type="entry name" value="ATPase_P-type_domA"/>
</dbReference>
<feature type="transmembrane region" description="Helical" evidence="9">
    <location>
        <begin position="127"/>
        <end position="157"/>
    </location>
</feature>
<dbReference type="Gene3D" id="2.70.150.10">
    <property type="entry name" value="Calcium-transporting ATPase, cytoplasmic transduction domain A"/>
    <property type="match status" value="1"/>
</dbReference>
<evidence type="ECO:0000256" key="10">
    <source>
        <dbReference type="SAM" id="MobiDB-lite"/>
    </source>
</evidence>
<feature type="transmembrane region" description="Helical" evidence="9">
    <location>
        <begin position="69"/>
        <end position="91"/>
    </location>
</feature>
<evidence type="ECO:0000259" key="11">
    <source>
        <dbReference type="Pfam" id="PF00122"/>
    </source>
</evidence>
<dbReference type="GO" id="GO:0016887">
    <property type="term" value="F:ATP hydrolysis activity"/>
    <property type="evidence" value="ECO:0007669"/>
    <property type="project" value="InterPro"/>
</dbReference>
<dbReference type="InterPro" id="IPR023214">
    <property type="entry name" value="HAD_sf"/>
</dbReference>
<dbReference type="EC" id="7.2.2.12" evidence="7"/>
<feature type="domain" description="P-type ATPase A" evidence="11">
    <location>
        <begin position="190"/>
        <end position="280"/>
    </location>
</feature>
<dbReference type="SUPFAM" id="SSF56784">
    <property type="entry name" value="HAD-like"/>
    <property type="match status" value="1"/>
</dbReference>
<dbReference type="InterPro" id="IPR001757">
    <property type="entry name" value="P_typ_ATPase"/>
</dbReference>
<evidence type="ECO:0000256" key="5">
    <source>
        <dbReference type="ARBA" id="ARBA00022989"/>
    </source>
</evidence>
<evidence type="ECO:0000256" key="7">
    <source>
        <dbReference type="ARBA" id="ARBA00039097"/>
    </source>
</evidence>
<dbReference type="InterPro" id="IPR044492">
    <property type="entry name" value="P_typ_ATPase_HD_dom"/>
</dbReference>
<keyword evidence="5 9" id="KW-1133">Transmembrane helix</keyword>
<evidence type="ECO:0000256" key="6">
    <source>
        <dbReference type="ARBA" id="ARBA00023136"/>
    </source>
</evidence>
<sequence length="710" mass="73795">MTAAASGPAFTSPPDPPVNLPPVTERSEAAADEQKGVDNLIKAAMAGSVVLLVAIIADFVWANEDYADYLAMLAALLLGGPIVWGAARALWTGRCSHDHPEGHGHGEGCDHGAAHAEPEGGSHMEELVALAILASFALGEYMECALVAFFMLIASLIEHRTAVGALRDIESLVRITPTRAVRLAAGQDGQAGREEEVAAAQLRAGDVVVVRPGDNVPADGIIRSGESSINQANITGESLPVEKQPGDTAYAGTINQTGRLEIEVTKAGEDSTLGKVKNLILQASQTRPAVVRELSKYTAYYTPVVLMLAAILFVLTENPEAAISLLLVACPCALILCGPTAVVASLSAASRLGIYVKSVADLEVVRRTTAFVMDKTGTLTTGELAVTKMRPAEGVDPAELLRLAATAEKDSRHPVARAVVAMAEKASVEPAGVTRFAEEAGRGVSVSLQEGGEVLVGREAFLNDAGVDASGLDMAGSDGLSLLYVARDGQAVGWVGMADGLRPGAAEAIEDLDAEGVKQRVMITGDRRSSAERVASQLALTGFSAEALPGDKLTLVEQLKAAGHTVAVIGDGVNDGPALAAGHVSIAMGAAGSDVAVDAATIALMNNELNRLPFLVRLSRKTVNVIRQNLVFTGVYIVFMLVLLGLGYLTPLWAAIGHGVSSIVVIFNSARLVREGEGMEVATPGRLEEEAPRKRVVTERVAPAGAALPA</sequence>
<dbReference type="InterPro" id="IPR051014">
    <property type="entry name" value="Cation_Transport_ATPase_IB"/>
</dbReference>
<dbReference type="PROSITE" id="PS00154">
    <property type="entry name" value="ATPASE_E1_E2"/>
    <property type="match status" value="1"/>
</dbReference>
<evidence type="ECO:0000256" key="9">
    <source>
        <dbReference type="RuleBase" id="RU362081"/>
    </source>
</evidence>
<proteinExistence type="inferred from homology"/>
<keyword evidence="9" id="KW-1003">Cell membrane</keyword>
<dbReference type="SFLD" id="SFLDF00027">
    <property type="entry name" value="p-type_atpase"/>
    <property type="match status" value="1"/>
</dbReference>
<dbReference type="KEGG" id="phm:PSMK_11160"/>
<dbReference type="PRINTS" id="PR00119">
    <property type="entry name" value="CATATPASE"/>
</dbReference>
<feature type="transmembrane region" description="Helical" evidence="9">
    <location>
        <begin position="43"/>
        <end position="62"/>
    </location>
</feature>
<keyword evidence="9" id="KW-0479">Metal-binding</keyword>
<keyword evidence="13" id="KW-1185">Reference proteome</keyword>
<dbReference type="PANTHER" id="PTHR48085:SF5">
    <property type="entry name" value="CADMIUM_ZINC-TRANSPORTING ATPASE HMA4-RELATED"/>
    <property type="match status" value="1"/>
</dbReference>
<evidence type="ECO:0000256" key="8">
    <source>
        <dbReference type="ARBA" id="ARBA00047308"/>
    </source>
</evidence>
<dbReference type="SFLD" id="SFLDG00002">
    <property type="entry name" value="C1.7:_P-type_atpase_like"/>
    <property type="match status" value="1"/>
</dbReference>
<dbReference type="GO" id="GO:0016463">
    <property type="term" value="F:P-type zinc transporter activity"/>
    <property type="evidence" value="ECO:0007669"/>
    <property type="project" value="UniProtKB-EC"/>
</dbReference>
<keyword evidence="3 9" id="KW-0812">Transmembrane</keyword>
<dbReference type="Gene3D" id="3.40.1110.10">
    <property type="entry name" value="Calcium-transporting ATPase, cytoplasmic domain N"/>
    <property type="match status" value="1"/>
</dbReference>
<dbReference type="Proteomes" id="UP000007881">
    <property type="component" value="Chromosome"/>
</dbReference>
<evidence type="ECO:0000313" key="12">
    <source>
        <dbReference type="EMBL" id="BAM03275.1"/>
    </source>
</evidence>
<dbReference type="EMBL" id="AP012338">
    <property type="protein sequence ID" value="BAM03275.1"/>
    <property type="molecule type" value="Genomic_DNA"/>
</dbReference>
<dbReference type="GO" id="GO:0046872">
    <property type="term" value="F:metal ion binding"/>
    <property type="evidence" value="ECO:0007669"/>
    <property type="project" value="UniProtKB-KW"/>
</dbReference>
<dbReference type="RefSeq" id="WP_014436494.1">
    <property type="nucleotide sequence ID" value="NC_017080.1"/>
</dbReference>
<dbReference type="InterPro" id="IPR018303">
    <property type="entry name" value="ATPase_P-typ_P_site"/>
</dbReference>
<dbReference type="SUPFAM" id="SSF81653">
    <property type="entry name" value="Calcium ATPase, transduction domain A"/>
    <property type="match status" value="1"/>
</dbReference>
<feature type="region of interest" description="Disordered" evidence="10">
    <location>
        <begin position="1"/>
        <end position="31"/>
    </location>
</feature>
<evidence type="ECO:0000256" key="1">
    <source>
        <dbReference type="ARBA" id="ARBA00004370"/>
    </source>
</evidence>
<protein>
    <recommendedName>
        <fullName evidence="7">P-type Zn(2+) transporter</fullName>
        <ecNumber evidence="7">7.2.2.12</ecNumber>
    </recommendedName>
</protein>
<dbReference type="AlphaFoldDB" id="I0IDD7"/>